<dbReference type="RefSeq" id="WP_131475531.1">
    <property type="nucleotide sequence ID" value="NZ_SJPE01000004.1"/>
</dbReference>
<dbReference type="GO" id="GO:0016491">
    <property type="term" value="F:oxidoreductase activity"/>
    <property type="evidence" value="ECO:0007669"/>
    <property type="project" value="UniProtKB-KW"/>
</dbReference>
<keyword evidence="2" id="KW-0560">Oxidoreductase</keyword>
<dbReference type="PRINTS" id="PR00368">
    <property type="entry name" value="FADPNR"/>
</dbReference>
<feature type="domain" description="FAD/NAD(P)-binding" evidence="3">
    <location>
        <begin position="42"/>
        <end position="321"/>
    </location>
</feature>
<reference evidence="4 5" key="1">
    <citation type="submission" date="2019-02" db="EMBL/GenBank/DDBJ databases">
        <title>Flavobacterium sp. RD-2-33 isolated from forest soil.</title>
        <authorList>
            <person name="Chaudhary D.K."/>
        </authorList>
    </citation>
    <scope>NUCLEOTIDE SEQUENCE [LARGE SCALE GENOMIC DNA]</scope>
    <source>
        <strain evidence="4 5">RD-2-33</strain>
    </source>
</reference>
<dbReference type="SUPFAM" id="SSF51905">
    <property type="entry name" value="FAD/NAD(P)-binding domain"/>
    <property type="match status" value="1"/>
</dbReference>
<sequence length="337" mass="36433">MNSPSSRRQFIKKSGLALTAFALPIPFQTTLNGTDMNTTKLMDTIVIGGSYSGLAAAMALGRALKQVIVIDSGKPCNAQTSFSHNFLTQDGKKPSEIAALGRQQVLQYPTVKLVNGLAIQGKKTKKGFEITLETGETFEALQLIFATGIKDNMPNIEGFADCWGISAIHCPYCHGYEVRHTKTGILGNGEFGFEWAKMIANWTSDLTLYTNGKSTLTDEQQAKLKAHHIGIVETEILKLNHVKGHMEQIVFTDGTQAPLTALYAPRPFVQHCPIPESLGCELTEDGYIKVNAAQETSVVGVYASGDNTTRMRTVANAVATGTAAGMSASKKLILEQF</sequence>
<gene>
    <name evidence="4" type="ORF">EZL74_05155</name>
</gene>
<evidence type="ECO:0000256" key="1">
    <source>
        <dbReference type="ARBA" id="ARBA00022630"/>
    </source>
</evidence>
<name>A0A4Q9Z1J9_9FLAO</name>
<keyword evidence="5" id="KW-1185">Reference proteome</keyword>
<dbReference type="Proteomes" id="UP000293300">
    <property type="component" value="Unassembled WGS sequence"/>
</dbReference>
<accession>A0A4Q9Z1J9</accession>
<keyword evidence="1" id="KW-0285">Flavoprotein</keyword>
<dbReference type="InterPro" id="IPR023753">
    <property type="entry name" value="FAD/NAD-binding_dom"/>
</dbReference>
<dbReference type="InterPro" id="IPR050097">
    <property type="entry name" value="Ferredoxin-NADP_redctase_2"/>
</dbReference>
<evidence type="ECO:0000256" key="2">
    <source>
        <dbReference type="ARBA" id="ARBA00023002"/>
    </source>
</evidence>
<organism evidence="4 5">
    <name type="scientific">Flavobacterium silvisoli</name>
    <dbReference type="NCBI Taxonomy" id="2529433"/>
    <lineage>
        <taxon>Bacteria</taxon>
        <taxon>Pseudomonadati</taxon>
        <taxon>Bacteroidota</taxon>
        <taxon>Flavobacteriia</taxon>
        <taxon>Flavobacteriales</taxon>
        <taxon>Flavobacteriaceae</taxon>
        <taxon>Flavobacterium</taxon>
    </lineage>
</organism>
<comment type="caution">
    <text evidence="4">The sequence shown here is derived from an EMBL/GenBank/DDBJ whole genome shotgun (WGS) entry which is preliminary data.</text>
</comment>
<evidence type="ECO:0000313" key="5">
    <source>
        <dbReference type="Proteomes" id="UP000293300"/>
    </source>
</evidence>
<dbReference type="PRINTS" id="PR00469">
    <property type="entry name" value="PNDRDTASEII"/>
</dbReference>
<dbReference type="Gene3D" id="3.50.50.60">
    <property type="entry name" value="FAD/NAD(P)-binding domain"/>
    <property type="match status" value="2"/>
</dbReference>
<dbReference type="EMBL" id="SJPE01000004">
    <property type="protein sequence ID" value="TBX70135.1"/>
    <property type="molecule type" value="Genomic_DNA"/>
</dbReference>
<protein>
    <submittedName>
        <fullName evidence="4">NAD(P)/FAD-dependent oxidoreductase</fullName>
    </submittedName>
</protein>
<proteinExistence type="predicted"/>
<evidence type="ECO:0000259" key="3">
    <source>
        <dbReference type="Pfam" id="PF07992"/>
    </source>
</evidence>
<dbReference type="OrthoDB" id="9806179at2"/>
<dbReference type="PANTHER" id="PTHR48105">
    <property type="entry name" value="THIOREDOXIN REDUCTASE 1-RELATED-RELATED"/>
    <property type="match status" value="1"/>
</dbReference>
<dbReference type="AlphaFoldDB" id="A0A4Q9Z1J9"/>
<evidence type="ECO:0000313" key="4">
    <source>
        <dbReference type="EMBL" id="TBX70135.1"/>
    </source>
</evidence>
<dbReference type="InterPro" id="IPR036188">
    <property type="entry name" value="FAD/NAD-bd_sf"/>
</dbReference>
<dbReference type="Pfam" id="PF07992">
    <property type="entry name" value="Pyr_redox_2"/>
    <property type="match status" value="1"/>
</dbReference>